<dbReference type="PANTHER" id="PTHR34857:SF2">
    <property type="entry name" value="SLL0384 PROTEIN"/>
    <property type="match status" value="1"/>
</dbReference>
<reference evidence="7 8" key="1">
    <citation type="submission" date="2018-01" db="EMBL/GenBank/DDBJ databases">
        <title>The whole genome sequencing and assembly of Halobacillus litoralis ERB031 strain.</title>
        <authorList>
            <person name="Lee S.-J."/>
            <person name="Park M.-K."/>
            <person name="Kim J.-Y."/>
            <person name="Lee Y.-J."/>
            <person name="Yi H."/>
            <person name="Bahn Y.-S."/>
            <person name="Kim J.F."/>
            <person name="Lee D.-W."/>
        </authorList>
    </citation>
    <scope>NUCLEOTIDE SEQUENCE [LARGE SCALE GENOMIC DNA]</scope>
    <source>
        <strain evidence="7 8">ERB 031</strain>
    </source>
</reference>
<dbReference type="EMBL" id="CP026118">
    <property type="protein sequence ID" value="QAS53543.1"/>
    <property type="molecule type" value="Genomic_DNA"/>
</dbReference>
<evidence type="ECO:0000256" key="5">
    <source>
        <dbReference type="ARBA" id="ARBA00023136"/>
    </source>
</evidence>
<sequence length="256" mass="28960">MSLSFQFHEKKSFMHSLDPVTKLIWMLCISVLVFLYETSLPQFILFTIVFSSALILAKLSIGFVIRGIWIMLLFSIGFFILQVLLVPGENVLFTMGPLNIYSESVDFALAITLRILTIFTTSLIFVATSDPRDIVNSLTQKMKVPYRYAYSIFVALRFVPTLEQEAKVIEAAQTIRGVGKQKGLKNKALNMKRFTLPLLMGAVRRVRVTANTMEAKGYGAYSDRTYIRKVSYTASGVMFGAVWCITTVYLIVERII</sequence>
<feature type="transmembrane region" description="Helical" evidence="6">
    <location>
        <begin position="230"/>
        <end position="252"/>
    </location>
</feature>
<dbReference type="InterPro" id="IPR051611">
    <property type="entry name" value="ECF_transporter_component"/>
</dbReference>
<evidence type="ECO:0000313" key="8">
    <source>
        <dbReference type="Proteomes" id="UP000287756"/>
    </source>
</evidence>
<evidence type="ECO:0008006" key="9">
    <source>
        <dbReference type="Google" id="ProtNLM"/>
    </source>
</evidence>
<dbReference type="KEGG" id="hli:HLI_15710"/>
<dbReference type="Pfam" id="PF02361">
    <property type="entry name" value="CbiQ"/>
    <property type="match status" value="1"/>
</dbReference>
<dbReference type="CDD" id="cd16914">
    <property type="entry name" value="EcfT"/>
    <property type="match status" value="1"/>
</dbReference>
<evidence type="ECO:0000256" key="3">
    <source>
        <dbReference type="ARBA" id="ARBA00022692"/>
    </source>
</evidence>
<organism evidence="7 8">
    <name type="scientific">Halobacillus litoralis</name>
    <dbReference type="NCBI Taxonomy" id="45668"/>
    <lineage>
        <taxon>Bacteria</taxon>
        <taxon>Bacillati</taxon>
        <taxon>Bacillota</taxon>
        <taxon>Bacilli</taxon>
        <taxon>Bacillales</taxon>
        <taxon>Bacillaceae</taxon>
        <taxon>Halobacillus</taxon>
    </lineage>
</organism>
<feature type="transmembrane region" description="Helical" evidence="6">
    <location>
        <begin position="20"/>
        <end position="36"/>
    </location>
</feature>
<evidence type="ECO:0000256" key="2">
    <source>
        <dbReference type="ARBA" id="ARBA00022475"/>
    </source>
</evidence>
<dbReference type="OrthoDB" id="92887at2"/>
<accession>A0A410MFR3</accession>
<gene>
    <name evidence="7" type="ORF">HLI_15710</name>
</gene>
<evidence type="ECO:0000256" key="1">
    <source>
        <dbReference type="ARBA" id="ARBA00004141"/>
    </source>
</evidence>
<feature type="transmembrane region" description="Helical" evidence="6">
    <location>
        <begin position="68"/>
        <end position="87"/>
    </location>
</feature>
<keyword evidence="2" id="KW-1003">Cell membrane</keyword>
<evidence type="ECO:0000256" key="4">
    <source>
        <dbReference type="ARBA" id="ARBA00022989"/>
    </source>
</evidence>
<proteinExistence type="predicted"/>
<dbReference type="InterPro" id="IPR003339">
    <property type="entry name" value="ABC/ECF_trnsptr_transmembrane"/>
</dbReference>
<dbReference type="AlphaFoldDB" id="A0A410MFR3"/>
<name>A0A410MFR3_9BACI</name>
<feature type="transmembrane region" description="Helical" evidence="6">
    <location>
        <begin position="107"/>
        <end position="127"/>
    </location>
</feature>
<evidence type="ECO:0000256" key="6">
    <source>
        <dbReference type="SAM" id="Phobius"/>
    </source>
</evidence>
<dbReference type="GO" id="GO:0005886">
    <property type="term" value="C:plasma membrane"/>
    <property type="evidence" value="ECO:0007669"/>
    <property type="project" value="UniProtKB-ARBA"/>
</dbReference>
<evidence type="ECO:0000313" key="7">
    <source>
        <dbReference type="EMBL" id="QAS53543.1"/>
    </source>
</evidence>
<keyword evidence="4 6" id="KW-1133">Transmembrane helix</keyword>
<keyword evidence="5 6" id="KW-0472">Membrane</keyword>
<comment type="subcellular location">
    <subcellularLocation>
        <location evidence="1">Membrane</location>
        <topology evidence="1">Multi-pass membrane protein</topology>
    </subcellularLocation>
</comment>
<protein>
    <recommendedName>
        <fullName evidence="9">Energy-coupling factor transporter transmembrane protein EcfT</fullName>
    </recommendedName>
</protein>
<dbReference type="RefSeq" id="WP_128525816.1">
    <property type="nucleotide sequence ID" value="NZ_CANLVY010000001.1"/>
</dbReference>
<dbReference type="Proteomes" id="UP000287756">
    <property type="component" value="Chromosome"/>
</dbReference>
<dbReference type="PANTHER" id="PTHR34857">
    <property type="entry name" value="SLL0384 PROTEIN"/>
    <property type="match status" value="1"/>
</dbReference>
<keyword evidence="3 6" id="KW-0812">Transmembrane</keyword>